<sequence length="293" mass="32119">MARTVPGGDAASRVTPEKWAAARAAVRDAGDRFADLVLSVPDPSVRATEDWSVAEVAAHVTGIAWNNTAVIADGAKQFPVPDVRRYIPGTTVDTIRRDLNPAQLRGFTERDPVRLAERLRGSIAEALDATADADPRRLVGWLGGSRLPLAGVFAHLTNELLIHGWDIARALDLPWSMPEDQAGLFFDLFLVEITRNGYGRLLDDDRPVRPGRIAVEFRSAHTRPVTLVLDSGVAHVEEPGGDCDVRVRFRPAALNLMLFHRVGRVRTVLGGSLSIGGRRPWLLPAFLRKVRMP</sequence>
<dbReference type="AlphaFoldDB" id="A0A495W240"/>
<dbReference type="NCBIfam" id="TIGR03083">
    <property type="entry name" value="maleylpyruvate isomerase family mycothiol-dependent enzyme"/>
    <property type="match status" value="1"/>
</dbReference>
<dbReference type="OrthoDB" id="3669840at2"/>
<dbReference type="InterPro" id="IPR024344">
    <property type="entry name" value="MDMPI_metal-binding"/>
</dbReference>
<dbReference type="Gene3D" id="1.20.120.450">
    <property type="entry name" value="dinb family like domain"/>
    <property type="match status" value="1"/>
</dbReference>
<dbReference type="EMBL" id="RBXO01000001">
    <property type="protein sequence ID" value="RKT55200.1"/>
    <property type="molecule type" value="Genomic_DNA"/>
</dbReference>
<protein>
    <submittedName>
        <fullName evidence="2">Uncharacterized protein (TIGR03083 family)</fullName>
    </submittedName>
</protein>
<dbReference type="SUPFAM" id="SSF109854">
    <property type="entry name" value="DinB/YfiT-like putative metalloenzymes"/>
    <property type="match status" value="1"/>
</dbReference>
<reference evidence="2 3" key="1">
    <citation type="submission" date="2018-10" db="EMBL/GenBank/DDBJ databases">
        <title>Sequencing the genomes of 1000 actinobacteria strains.</title>
        <authorList>
            <person name="Klenk H.-P."/>
        </authorList>
    </citation>
    <scope>NUCLEOTIDE SEQUENCE [LARGE SCALE GENOMIC DNA]</scope>
    <source>
        <strain evidence="2 3">DSM 43800</strain>
    </source>
</reference>
<dbReference type="Proteomes" id="UP000282084">
    <property type="component" value="Unassembled WGS sequence"/>
</dbReference>
<evidence type="ECO:0000259" key="1">
    <source>
        <dbReference type="Pfam" id="PF11716"/>
    </source>
</evidence>
<comment type="caution">
    <text evidence="2">The sequence shown here is derived from an EMBL/GenBank/DDBJ whole genome shotgun (WGS) entry which is preliminary data.</text>
</comment>
<evidence type="ECO:0000313" key="2">
    <source>
        <dbReference type="EMBL" id="RKT55200.1"/>
    </source>
</evidence>
<dbReference type="InterPro" id="IPR034660">
    <property type="entry name" value="DinB/YfiT-like"/>
</dbReference>
<dbReference type="Pfam" id="PF11716">
    <property type="entry name" value="MDMPI_N"/>
    <property type="match status" value="1"/>
</dbReference>
<name>A0A495W240_9PSEU</name>
<dbReference type="InterPro" id="IPR017517">
    <property type="entry name" value="Maleyloyr_isom"/>
</dbReference>
<dbReference type="GO" id="GO:0046872">
    <property type="term" value="F:metal ion binding"/>
    <property type="evidence" value="ECO:0007669"/>
    <property type="project" value="InterPro"/>
</dbReference>
<evidence type="ECO:0000313" key="3">
    <source>
        <dbReference type="Proteomes" id="UP000282084"/>
    </source>
</evidence>
<gene>
    <name evidence="2" type="ORF">C8E97_3858</name>
</gene>
<dbReference type="RefSeq" id="WP_121006945.1">
    <property type="nucleotide sequence ID" value="NZ_RBXO01000001.1"/>
</dbReference>
<organism evidence="2 3">
    <name type="scientific">Saccharothrix australiensis</name>
    <dbReference type="NCBI Taxonomy" id="2072"/>
    <lineage>
        <taxon>Bacteria</taxon>
        <taxon>Bacillati</taxon>
        <taxon>Actinomycetota</taxon>
        <taxon>Actinomycetes</taxon>
        <taxon>Pseudonocardiales</taxon>
        <taxon>Pseudonocardiaceae</taxon>
        <taxon>Saccharothrix</taxon>
    </lineage>
</organism>
<proteinExistence type="predicted"/>
<feature type="domain" description="Mycothiol-dependent maleylpyruvate isomerase metal-binding" evidence="1">
    <location>
        <begin position="26"/>
        <end position="168"/>
    </location>
</feature>
<accession>A0A495W240</accession>
<keyword evidence="3" id="KW-1185">Reference proteome</keyword>